<protein>
    <submittedName>
        <fullName evidence="1">Chromosome 2, complete genome</fullName>
    </submittedName>
</protein>
<evidence type="ECO:0000313" key="3">
    <source>
        <dbReference type="Proteomes" id="UP000070720"/>
    </source>
</evidence>
<name>A0A098DM64_GIBZE</name>
<reference evidence="2 3" key="1">
    <citation type="journal article" date="2007" name="Science">
        <title>The Fusarium graminearum genome reveals a link between localized polymorphism and pathogen specialization.</title>
        <authorList>
            <person name="Cuomo C.A."/>
            <person name="Gueldener U."/>
            <person name="Xu J.-R."/>
            <person name="Trail F."/>
            <person name="Turgeon B.G."/>
            <person name="Di Pietro A."/>
            <person name="Walton J.D."/>
            <person name="Ma L.-J."/>
            <person name="Baker S.E."/>
            <person name="Rep M."/>
            <person name="Adam G."/>
            <person name="Antoniw J."/>
            <person name="Baldwin T."/>
            <person name="Calvo S.E."/>
            <person name="Chang Y.-L."/>
            <person name="DeCaprio D."/>
            <person name="Gale L.R."/>
            <person name="Gnerre S."/>
            <person name="Goswami R.S."/>
            <person name="Hammond-Kosack K."/>
            <person name="Harris L.J."/>
            <person name="Hilburn K."/>
            <person name="Kennell J.C."/>
            <person name="Kroken S."/>
            <person name="Magnuson J.K."/>
            <person name="Mannhaupt G."/>
            <person name="Mauceli E.W."/>
            <person name="Mewes H.-W."/>
            <person name="Mitterbauer R."/>
            <person name="Muehlbauer G."/>
            <person name="Muensterkoetter M."/>
            <person name="Nelson D."/>
            <person name="O'Donnell K."/>
            <person name="Ouellet T."/>
            <person name="Qi W."/>
            <person name="Quesneville H."/>
            <person name="Roncero M.I.G."/>
            <person name="Seong K.-Y."/>
            <person name="Tetko I.V."/>
            <person name="Urban M."/>
            <person name="Waalwijk C."/>
            <person name="Ward T.J."/>
            <person name="Yao J."/>
            <person name="Birren B.W."/>
            <person name="Kistler H.C."/>
        </authorList>
    </citation>
    <scope>NUCLEOTIDE SEQUENCE [LARGE SCALE GENOMIC DNA]</scope>
    <source>
        <strain evidence="3">ATCC MYA-4620 / CBS 123657 / FGSC 9075 / NRRL 31084 / PH-1</strain>
        <strain evidence="2">PH-1 / ATCC MYA-4620 / FGSC 9075 / NRRL 31084</strain>
    </source>
</reference>
<dbReference type="VEuPathDB" id="FungiDB:FGRAMPH1_01G14445"/>
<dbReference type="EnsemblFungi" id="CEF79026">
    <property type="protein sequence ID" value="CEF79026"/>
    <property type="gene ID" value="FGRRES_15224"/>
</dbReference>
<proteinExistence type="predicted"/>
<evidence type="ECO:0000313" key="2">
    <source>
        <dbReference type="EnsemblFungi" id="CEF79026"/>
    </source>
</evidence>
<gene>
    <name evidence="1" type="ORF">FGRAMPH1_01T14445</name>
</gene>
<reference evidence="1 3" key="3">
    <citation type="journal article" date="2015" name="BMC Genomics">
        <title>The completed genome sequence of the pathogenic ascomycete fungus Fusarium graminearum.</title>
        <authorList>
            <person name="King R."/>
            <person name="Urban M."/>
            <person name="Hammond-Kosack M.C."/>
            <person name="Hassani-Pak K."/>
            <person name="Hammond-Kosack K.E."/>
        </authorList>
    </citation>
    <scope>NUCLEOTIDE SEQUENCE [LARGE SCALE GENOMIC DNA]</scope>
    <source>
        <strain evidence="3">ATCC MYA-4620 / CBS 123657 / FGSC 9075 / NRRL 31084 / PH-1</strain>
        <strain evidence="1">PH-1</strain>
    </source>
</reference>
<keyword evidence="3" id="KW-1185">Reference proteome</keyword>
<reference evidence="2" key="4">
    <citation type="submission" date="2017-01" db="UniProtKB">
        <authorList>
            <consortium name="EnsemblFungi"/>
        </authorList>
    </citation>
    <scope>IDENTIFICATION</scope>
    <source>
        <strain evidence="2">PH-1 / ATCC MYA-4620 / FGSC 9075 / NRRL 31084</strain>
    </source>
</reference>
<organism evidence="1 3">
    <name type="scientific">Gibberella zeae (strain ATCC MYA-4620 / CBS 123657 / FGSC 9075 / NRRL 31084 / PH-1)</name>
    <name type="common">Wheat head blight fungus</name>
    <name type="synonym">Fusarium graminearum</name>
    <dbReference type="NCBI Taxonomy" id="229533"/>
    <lineage>
        <taxon>Eukaryota</taxon>
        <taxon>Fungi</taxon>
        <taxon>Dikarya</taxon>
        <taxon>Ascomycota</taxon>
        <taxon>Pezizomycotina</taxon>
        <taxon>Sordariomycetes</taxon>
        <taxon>Hypocreomycetidae</taxon>
        <taxon>Hypocreales</taxon>
        <taxon>Nectriaceae</taxon>
        <taxon>Fusarium</taxon>
    </lineage>
</organism>
<dbReference type="AlphaFoldDB" id="A0A098DM64"/>
<evidence type="ECO:0000313" key="1">
    <source>
        <dbReference type="EMBL" id="CEF79026.1"/>
    </source>
</evidence>
<dbReference type="InParanoid" id="A0A098DM64"/>
<accession>A0A098DM64</accession>
<sequence length="59" mass="6708">MGEHDTSLVESKPLWRRNPLQVTDEVKSQRFKVEDHVQEVQTSIIDVGVTVAPAYNTTQ</sequence>
<accession>A0A0E0S6A1</accession>
<dbReference type="EMBL" id="HG970333">
    <property type="protein sequence ID" value="CEF79026.1"/>
    <property type="molecule type" value="Genomic_DNA"/>
</dbReference>
<reference evidence="2 3" key="2">
    <citation type="journal article" date="2010" name="Nature">
        <title>Comparative genomics reveals mobile pathogenicity chromosomes in Fusarium.</title>
        <authorList>
            <person name="Ma L.J."/>
            <person name="van der Does H.C."/>
            <person name="Borkovich K.A."/>
            <person name="Coleman J.J."/>
            <person name="Daboussi M.J."/>
            <person name="Di Pietro A."/>
            <person name="Dufresne M."/>
            <person name="Freitag M."/>
            <person name="Grabherr M."/>
            <person name="Henrissat B."/>
            <person name="Houterman P.M."/>
            <person name="Kang S."/>
            <person name="Shim W.B."/>
            <person name="Woloshuk C."/>
            <person name="Xie X."/>
            <person name="Xu J.R."/>
            <person name="Antoniw J."/>
            <person name="Baker S.E."/>
            <person name="Bluhm B.H."/>
            <person name="Breakspear A."/>
            <person name="Brown D.W."/>
            <person name="Butchko R.A."/>
            <person name="Chapman S."/>
            <person name="Coulson R."/>
            <person name="Coutinho P.M."/>
            <person name="Danchin E.G."/>
            <person name="Diener A."/>
            <person name="Gale L.R."/>
            <person name="Gardiner D.M."/>
            <person name="Goff S."/>
            <person name="Hammond-Kosack K.E."/>
            <person name="Hilburn K."/>
            <person name="Hua-Van A."/>
            <person name="Jonkers W."/>
            <person name="Kazan K."/>
            <person name="Kodira C.D."/>
            <person name="Koehrsen M."/>
            <person name="Kumar L."/>
            <person name="Lee Y.H."/>
            <person name="Li L."/>
            <person name="Manners J.M."/>
            <person name="Miranda-Saavedra D."/>
            <person name="Mukherjee M."/>
            <person name="Park G."/>
            <person name="Park J."/>
            <person name="Park S.Y."/>
            <person name="Proctor R.H."/>
            <person name="Regev A."/>
            <person name="Ruiz-Roldan M.C."/>
            <person name="Sain D."/>
            <person name="Sakthikumar S."/>
            <person name="Sykes S."/>
            <person name="Schwartz D.C."/>
            <person name="Turgeon B.G."/>
            <person name="Wapinski I."/>
            <person name="Yoder O."/>
            <person name="Young S."/>
            <person name="Zeng Q."/>
            <person name="Zhou S."/>
            <person name="Galagan J."/>
            <person name="Cuomo C.A."/>
            <person name="Kistler H.C."/>
            <person name="Rep M."/>
        </authorList>
    </citation>
    <scope>GENOME REANNOTATION</scope>
    <source>
        <strain evidence="3">ATCC MYA-4620 / CBS 123657 / FGSC 9075 / NRRL 31084 / PH-1</strain>
        <strain evidence="2">PH-1 / ATCC MYA-4620 / FGSC 9075 / NRRL 31084</strain>
    </source>
</reference>
<dbReference type="Proteomes" id="UP000070720">
    <property type="component" value="Chromosome 2"/>
</dbReference>